<sequence>MSTISAGELLDILGDRLGNEGLCFLIALAESDRPLLKAQLGDRAQELHKNGTTALNSRHHLDILTARIEGAGLVDVTEVGRSRLYSLSNLGNILIEHLQQEK</sequence>
<dbReference type="GeneID" id="87619086"/>
<organism evidence="1 2">
    <name type="scientific">Niallia taxi</name>
    <dbReference type="NCBI Taxonomy" id="2499688"/>
    <lineage>
        <taxon>Bacteria</taxon>
        <taxon>Bacillati</taxon>
        <taxon>Bacillota</taxon>
        <taxon>Bacilli</taxon>
        <taxon>Bacillales</taxon>
        <taxon>Bacillaceae</taxon>
        <taxon>Niallia</taxon>
    </lineage>
</organism>
<accession>A0A3S2UV66</accession>
<gene>
    <name evidence="1" type="ORF">EM808_19755</name>
</gene>
<dbReference type="AlphaFoldDB" id="A0A3S2UV66"/>
<keyword evidence="2" id="KW-1185">Reference proteome</keyword>
<evidence type="ECO:0008006" key="3">
    <source>
        <dbReference type="Google" id="ProtNLM"/>
    </source>
</evidence>
<evidence type="ECO:0000313" key="2">
    <source>
        <dbReference type="Proteomes" id="UP000288024"/>
    </source>
</evidence>
<dbReference type="EMBL" id="RZTZ01000009">
    <property type="protein sequence ID" value="RVT59530.1"/>
    <property type="molecule type" value="Genomic_DNA"/>
</dbReference>
<reference evidence="1 2" key="1">
    <citation type="submission" date="2019-01" db="EMBL/GenBank/DDBJ databases">
        <title>Bacillus sp. M5HDSG1-1, whole genome shotgun sequence.</title>
        <authorList>
            <person name="Tuo L."/>
        </authorList>
    </citation>
    <scope>NUCLEOTIDE SEQUENCE [LARGE SCALE GENOMIC DNA]</scope>
    <source>
        <strain evidence="1 2">M5HDSG1-1</strain>
    </source>
</reference>
<evidence type="ECO:0000313" key="1">
    <source>
        <dbReference type="EMBL" id="RVT59530.1"/>
    </source>
</evidence>
<name>A0A3S2UV66_9BACI</name>
<protein>
    <recommendedName>
        <fullName evidence="3">Transcriptional regulator</fullName>
    </recommendedName>
</protein>
<dbReference type="RefSeq" id="WP_127739957.1">
    <property type="nucleotide sequence ID" value="NZ_CAJCKN010000005.1"/>
</dbReference>
<proteinExistence type="predicted"/>
<comment type="caution">
    <text evidence="1">The sequence shown here is derived from an EMBL/GenBank/DDBJ whole genome shotgun (WGS) entry which is preliminary data.</text>
</comment>
<dbReference type="Proteomes" id="UP000288024">
    <property type="component" value="Unassembled WGS sequence"/>
</dbReference>